<evidence type="ECO:0000313" key="3">
    <source>
        <dbReference type="EMBL" id="GAN07158.1"/>
    </source>
</evidence>
<name>A0A0C9MY67_9FUNG</name>
<organism evidence="3">
    <name type="scientific">Mucor ambiguus</name>
    <dbReference type="NCBI Taxonomy" id="91626"/>
    <lineage>
        <taxon>Eukaryota</taxon>
        <taxon>Fungi</taxon>
        <taxon>Fungi incertae sedis</taxon>
        <taxon>Mucoromycota</taxon>
        <taxon>Mucoromycotina</taxon>
        <taxon>Mucoromycetes</taxon>
        <taxon>Mucorales</taxon>
        <taxon>Mucorineae</taxon>
        <taxon>Mucoraceae</taxon>
        <taxon>Mucor</taxon>
    </lineage>
</organism>
<evidence type="ECO:0000256" key="1">
    <source>
        <dbReference type="SAM" id="Phobius"/>
    </source>
</evidence>
<evidence type="ECO:0000313" key="4">
    <source>
        <dbReference type="Proteomes" id="UP000053815"/>
    </source>
</evidence>
<dbReference type="InterPro" id="IPR057978">
    <property type="entry name" value="TPR_DAAF5"/>
</dbReference>
<keyword evidence="1" id="KW-1133">Transmembrane helix</keyword>
<dbReference type="AlphaFoldDB" id="A0A0C9MY67"/>
<keyword evidence="1" id="KW-0812">Transmembrane</keyword>
<evidence type="ECO:0000259" key="2">
    <source>
        <dbReference type="Pfam" id="PF25757"/>
    </source>
</evidence>
<dbReference type="OrthoDB" id="413572at2759"/>
<feature type="transmembrane region" description="Helical" evidence="1">
    <location>
        <begin position="87"/>
        <end position="107"/>
    </location>
</feature>
<accession>A0A0C9MY67</accession>
<reference evidence="3" key="1">
    <citation type="submission" date="2014-09" db="EMBL/GenBank/DDBJ databases">
        <title>Draft genome sequence of an oleaginous Mucoromycotina fungus Mucor ambiguus NBRC6742.</title>
        <authorList>
            <person name="Takeda I."/>
            <person name="Yamane N."/>
            <person name="Morita T."/>
            <person name="Tamano K."/>
            <person name="Machida M."/>
            <person name="Baker S."/>
            <person name="Koike H."/>
        </authorList>
    </citation>
    <scope>NUCLEOTIDE SEQUENCE</scope>
    <source>
        <strain evidence="3">NBRC 6742</strain>
    </source>
</reference>
<sequence length="722" mass="82062">MSSYLWKKKVQEPEVQLPERDARVLEKYTHKMKRFDEMVKVCCCWIGYDVLLEFIPIFGKVISLYFALSLYRLACQCDLPRSIKRRMLYHVSIDFLLGLIPILGILLDMLYRAHSKNARILRRFLYERARQGAIKAESAALDCFDGERSTKSVIQNKCCYQLPVFVLNLQHSLAVATAVAVAVAGCWYYIVYEVMIRHIVHAPNTLPIEHLKTTGLQNFFLVNTIKHHIMQSIDEIAHIISSHLSIFEDTSTRERPAKRKAMEAVKREILQLKGRDDASTAAIAILKNQRDALFLCSNSAIESVREQTADTFKRCEKGAIPNSIVDSLLQHALKRLKVETTEEVRDLWMLLCATLLGKLTPGKIHVKTGELFMDIMEVAGNDPFSEIQKQCAILIILYAKDQPKSVDYACEKMVRLIMPMLLHKHAAVRVKGIKAMEAVLIASPKGLHLLFEYNEQLDSQPVVPSLIFDNSALVRDNLFIVLGCLLCSWNPRDRYQYGDRILPIILSGTLDDLPSVQSTCRESLSNVGRSCTQDLLDADIIKEIPTDDKQIITIGLKHLVHMCYDHSVVYMLQGITEFITVKQETGLDSLKLFLEYASADDLVKSIKKIVHYLFIAFANHTESTTKDKIYEILDLILQQLPSPEIYLDALLPRLESKSLAAETNGYPGNVTARVVLAFLKHFVKTVTATDSIRKRILASINRPYLCEYIDKEKLDDLRSDIA</sequence>
<dbReference type="Gene3D" id="1.25.10.10">
    <property type="entry name" value="Leucine-rich Repeat Variant"/>
    <property type="match status" value="1"/>
</dbReference>
<dbReference type="InterPro" id="IPR052623">
    <property type="entry name" value="DAAF5"/>
</dbReference>
<dbReference type="Proteomes" id="UP000053815">
    <property type="component" value="Unassembled WGS sequence"/>
</dbReference>
<dbReference type="InterPro" id="IPR016024">
    <property type="entry name" value="ARM-type_fold"/>
</dbReference>
<keyword evidence="1" id="KW-0472">Membrane</keyword>
<dbReference type="InterPro" id="IPR011989">
    <property type="entry name" value="ARM-like"/>
</dbReference>
<dbReference type="PANTHER" id="PTHR16216:SF2">
    <property type="entry name" value="DYNEIN AXONEMAL ASSEMBLY FACTOR 5"/>
    <property type="match status" value="1"/>
</dbReference>
<dbReference type="Pfam" id="PF25757">
    <property type="entry name" value="TPR_DNAAF5"/>
    <property type="match status" value="1"/>
</dbReference>
<dbReference type="PANTHER" id="PTHR16216">
    <property type="entry name" value="DYNEIN ASSEMBLY FACTOR 5, AXONEMAL"/>
    <property type="match status" value="1"/>
</dbReference>
<dbReference type="EMBL" id="DF836439">
    <property type="protein sequence ID" value="GAN07158.1"/>
    <property type="molecule type" value="Genomic_DNA"/>
</dbReference>
<feature type="domain" description="Dynein axonemal assembly factor 5 TPR repeats" evidence="2">
    <location>
        <begin position="253"/>
        <end position="530"/>
    </location>
</feature>
<keyword evidence="4" id="KW-1185">Reference proteome</keyword>
<proteinExistence type="predicted"/>
<dbReference type="Pfam" id="PF13430">
    <property type="entry name" value="DUF4112"/>
    <property type="match status" value="1"/>
</dbReference>
<dbReference type="STRING" id="91626.A0A0C9MY67"/>
<gene>
    <name evidence="3" type="ORF">MAM1_0150c06651</name>
</gene>
<dbReference type="InterPro" id="IPR025187">
    <property type="entry name" value="DUF4112"/>
</dbReference>
<protein>
    <recommendedName>
        <fullName evidence="2">Dynein axonemal assembly factor 5 TPR repeats domain-containing protein</fullName>
    </recommendedName>
</protein>
<dbReference type="SUPFAM" id="SSF48371">
    <property type="entry name" value="ARM repeat"/>
    <property type="match status" value="1"/>
</dbReference>